<dbReference type="SUPFAM" id="SSF81321">
    <property type="entry name" value="Family A G protein-coupled receptor-like"/>
    <property type="match status" value="1"/>
</dbReference>
<evidence type="ECO:0000313" key="2">
    <source>
        <dbReference type="EMBL" id="CAL1546467.1"/>
    </source>
</evidence>
<keyword evidence="1" id="KW-0472">Membrane</keyword>
<accession>A0AAV2IHG0</accession>
<evidence type="ECO:0000313" key="3">
    <source>
        <dbReference type="Proteomes" id="UP001497497"/>
    </source>
</evidence>
<protein>
    <recommendedName>
        <fullName evidence="4">G-protein coupled receptors family 1 profile domain-containing protein</fullName>
    </recommendedName>
</protein>
<name>A0AAV2IHG0_LYMST</name>
<dbReference type="AlphaFoldDB" id="A0AAV2IHG0"/>
<keyword evidence="1" id="KW-1133">Transmembrane helix</keyword>
<feature type="transmembrane region" description="Helical" evidence="1">
    <location>
        <begin position="170"/>
        <end position="189"/>
    </location>
</feature>
<reference evidence="2 3" key="1">
    <citation type="submission" date="2024-04" db="EMBL/GenBank/DDBJ databases">
        <authorList>
            <consortium name="Genoscope - CEA"/>
            <person name="William W."/>
        </authorList>
    </citation>
    <scope>NUCLEOTIDE SEQUENCE [LARGE SCALE GENOMIC DNA]</scope>
</reference>
<comment type="caution">
    <text evidence="2">The sequence shown here is derived from an EMBL/GenBank/DDBJ whole genome shotgun (WGS) entry which is preliminary data.</text>
</comment>
<evidence type="ECO:0000256" key="1">
    <source>
        <dbReference type="SAM" id="Phobius"/>
    </source>
</evidence>
<evidence type="ECO:0008006" key="4">
    <source>
        <dbReference type="Google" id="ProtNLM"/>
    </source>
</evidence>
<proteinExistence type="predicted"/>
<feature type="transmembrane region" description="Helical" evidence="1">
    <location>
        <begin position="95"/>
        <end position="113"/>
    </location>
</feature>
<keyword evidence="3" id="KW-1185">Reference proteome</keyword>
<feature type="transmembrane region" description="Helical" evidence="1">
    <location>
        <begin position="20"/>
        <end position="38"/>
    </location>
</feature>
<gene>
    <name evidence="2" type="ORF">GSLYS_00019844001</name>
</gene>
<keyword evidence="1" id="KW-0812">Transmembrane</keyword>
<feature type="transmembrane region" description="Helical" evidence="1">
    <location>
        <begin position="319"/>
        <end position="340"/>
    </location>
</feature>
<dbReference type="EMBL" id="CAXITT010000812">
    <property type="protein sequence ID" value="CAL1546467.1"/>
    <property type="molecule type" value="Genomic_DNA"/>
</dbReference>
<feature type="transmembrane region" description="Helical" evidence="1">
    <location>
        <begin position="50"/>
        <end position="75"/>
    </location>
</feature>
<organism evidence="2 3">
    <name type="scientific">Lymnaea stagnalis</name>
    <name type="common">Great pond snail</name>
    <name type="synonym">Helix stagnalis</name>
    <dbReference type="NCBI Taxonomy" id="6523"/>
    <lineage>
        <taxon>Eukaryota</taxon>
        <taxon>Metazoa</taxon>
        <taxon>Spiralia</taxon>
        <taxon>Lophotrochozoa</taxon>
        <taxon>Mollusca</taxon>
        <taxon>Gastropoda</taxon>
        <taxon>Heterobranchia</taxon>
        <taxon>Euthyneura</taxon>
        <taxon>Panpulmonata</taxon>
        <taxon>Hygrophila</taxon>
        <taxon>Lymnaeoidea</taxon>
        <taxon>Lymnaeidae</taxon>
        <taxon>Lymnaea</taxon>
    </lineage>
</organism>
<dbReference type="Proteomes" id="UP001497497">
    <property type="component" value="Unassembled WGS sequence"/>
</dbReference>
<dbReference type="Gene3D" id="1.20.1070.10">
    <property type="entry name" value="Rhodopsin 7-helix transmembrane proteins"/>
    <property type="match status" value="1"/>
</dbReference>
<sequence length="382" mass="42247">MYDSGFDGDADLMAKKCLHIIFIILILLANGLLIFKNVRKCDFMHKPKTLTILSLAMGDVLLALFPMVVTTGLLFGDLTTLSCSSISSYSVYMPYMITFVYGLGLMVLGLEIVQHHKISSLSKNSKIICSLIASSSPWILGLIIFLPLGFANIDMDTCEWNQTIAQLKALIVLGILLPACVAVITSIIVKCIDQAKYQQLVNTNPQVMVDLNTHNAAYDNAPCSLQLESNPTAPFNTYPQPSGFTTPTYPAELQCPNDQQQSQQFYDPQSAQPYALPTKQHYIHSGDQHGNSVIVPTPMATMETAVEVAIDSTQRRNRLLVISIIYFILVTPLAIFHLGYSLNPDPIRMGLLASVTIDHMVYWLNVIRSVITPLIMHGYSNN</sequence>
<feature type="transmembrane region" description="Helical" evidence="1">
    <location>
        <begin position="125"/>
        <end position="150"/>
    </location>
</feature>